<organism evidence="2 3">
    <name type="scientific">Mizuhopecten yessoensis</name>
    <name type="common">Japanese scallop</name>
    <name type="synonym">Patinopecten yessoensis</name>
    <dbReference type="NCBI Taxonomy" id="6573"/>
    <lineage>
        <taxon>Eukaryota</taxon>
        <taxon>Metazoa</taxon>
        <taxon>Spiralia</taxon>
        <taxon>Lophotrochozoa</taxon>
        <taxon>Mollusca</taxon>
        <taxon>Bivalvia</taxon>
        <taxon>Autobranchia</taxon>
        <taxon>Pteriomorphia</taxon>
        <taxon>Pectinida</taxon>
        <taxon>Pectinoidea</taxon>
        <taxon>Pectinidae</taxon>
        <taxon>Mizuhopecten</taxon>
    </lineage>
</organism>
<reference evidence="2 3" key="1">
    <citation type="journal article" date="2017" name="Nat. Ecol. Evol.">
        <title>Scallop genome provides insights into evolution of bilaterian karyotype and development.</title>
        <authorList>
            <person name="Wang S."/>
            <person name="Zhang J."/>
            <person name="Jiao W."/>
            <person name="Li J."/>
            <person name="Xun X."/>
            <person name="Sun Y."/>
            <person name="Guo X."/>
            <person name="Huan P."/>
            <person name="Dong B."/>
            <person name="Zhang L."/>
            <person name="Hu X."/>
            <person name="Sun X."/>
            <person name="Wang J."/>
            <person name="Zhao C."/>
            <person name="Wang Y."/>
            <person name="Wang D."/>
            <person name="Huang X."/>
            <person name="Wang R."/>
            <person name="Lv J."/>
            <person name="Li Y."/>
            <person name="Zhang Z."/>
            <person name="Liu B."/>
            <person name="Lu W."/>
            <person name="Hui Y."/>
            <person name="Liang J."/>
            <person name="Zhou Z."/>
            <person name="Hou R."/>
            <person name="Li X."/>
            <person name="Liu Y."/>
            <person name="Li H."/>
            <person name="Ning X."/>
            <person name="Lin Y."/>
            <person name="Zhao L."/>
            <person name="Xing Q."/>
            <person name="Dou J."/>
            <person name="Li Y."/>
            <person name="Mao J."/>
            <person name="Guo H."/>
            <person name="Dou H."/>
            <person name="Li T."/>
            <person name="Mu C."/>
            <person name="Jiang W."/>
            <person name="Fu Q."/>
            <person name="Fu X."/>
            <person name="Miao Y."/>
            <person name="Liu J."/>
            <person name="Yu Q."/>
            <person name="Li R."/>
            <person name="Liao H."/>
            <person name="Li X."/>
            <person name="Kong Y."/>
            <person name="Jiang Z."/>
            <person name="Chourrout D."/>
            <person name="Li R."/>
            <person name="Bao Z."/>
        </authorList>
    </citation>
    <scope>NUCLEOTIDE SEQUENCE [LARGE SCALE GENOMIC DNA]</scope>
    <source>
        <strain evidence="2 3">PY_sf001</strain>
    </source>
</reference>
<accession>A0A210PRA2</accession>
<evidence type="ECO:0000256" key="1">
    <source>
        <dbReference type="SAM" id="MobiDB-lite"/>
    </source>
</evidence>
<name>A0A210PRA2_MIZYE</name>
<keyword evidence="3" id="KW-1185">Reference proteome</keyword>
<dbReference type="Proteomes" id="UP000242188">
    <property type="component" value="Unassembled WGS sequence"/>
</dbReference>
<proteinExistence type="predicted"/>
<dbReference type="OrthoDB" id="10069634at2759"/>
<sequence>MHPKPVKSKVVASRLLAKKSNAMKEIEEWVMKDVSLNDAASRIGKLPENVTEERMFKSRLFDIGKERYKYLSKNAYEMRMFSDKYKKKMALARQQLQSHHRSLSANDVARPAKSEIDKARLSLDPRMLRRTQDTSHDIEDGTTPTLTRSKTVSFVPTSLHKQHSDLTQPRTSTPARANSQQALFKALREKSQFNSRPLSRGASFNQTPRSDDDSSSKSWVKRNKFSKYGGNVPGVTADPRYAQLEGSLSPFYQGKPGSPESTPDVKQIVNSIGSLHKPSRNIKEVRPKLTLKLQAFMKERGIVF</sequence>
<feature type="compositionally biased region" description="Polar residues" evidence="1">
    <location>
        <begin position="165"/>
        <end position="182"/>
    </location>
</feature>
<evidence type="ECO:0000313" key="3">
    <source>
        <dbReference type="Proteomes" id="UP000242188"/>
    </source>
</evidence>
<gene>
    <name evidence="2" type="ORF">KP79_PYT05318</name>
</gene>
<feature type="compositionally biased region" description="Polar residues" evidence="1">
    <location>
        <begin position="192"/>
        <end position="208"/>
    </location>
</feature>
<comment type="caution">
    <text evidence="2">The sequence shown here is derived from an EMBL/GenBank/DDBJ whole genome shotgun (WGS) entry which is preliminary data.</text>
</comment>
<evidence type="ECO:0000313" key="2">
    <source>
        <dbReference type="EMBL" id="OWF39008.1"/>
    </source>
</evidence>
<dbReference type="EMBL" id="NEDP02005549">
    <property type="protein sequence ID" value="OWF39008.1"/>
    <property type="molecule type" value="Genomic_DNA"/>
</dbReference>
<dbReference type="AlphaFoldDB" id="A0A210PRA2"/>
<protein>
    <submittedName>
        <fullName evidence="2">Uncharacterized protein</fullName>
    </submittedName>
</protein>
<feature type="region of interest" description="Disordered" evidence="1">
    <location>
        <begin position="130"/>
        <end position="219"/>
    </location>
</feature>
<feature type="compositionally biased region" description="Basic and acidic residues" evidence="1">
    <location>
        <begin position="130"/>
        <end position="139"/>
    </location>
</feature>
<feature type="compositionally biased region" description="Polar residues" evidence="1">
    <location>
        <begin position="142"/>
        <end position="156"/>
    </location>
</feature>